<comment type="caution">
    <text evidence="2">The sequence shown here is derived from an EMBL/GenBank/DDBJ whole genome shotgun (WGS) entry which is preliminary data.</text>
</comment>
<feature type="compositionally biased region" description="Polar residues" evidence="1">
    <location>
        <begin position="277"/>
        <end position="286"/>
    </location>
</feature>
<dbReference type="EMBL" id="JABBWD010000050">
    <property type="protein sequence ID" value="KAG1772949.1"/>
    <property type="molecule type" value="Genomic_DNA"/>
</dbReference>
<accession>A0A9P6ZN23</accession>
<name>A0A9P6ZN23_9AGAM</name>
<dbReference type="OrthoDB" id="2691550at2759"/>
<feature type="compositionally biased region" description="Pro residues" evidence="1">
    <location>
        <begin position="290"/>
        <end position="317"/>
    </location>
</feature>
<evidence type="ECO:0000313" key="3">
    <source>
        <dbReference type="Proteomes" id="UP000714275"/>
    </source>
</evidence>
<evidence type="ECO:0000256" key="1">
    <source>
        <dbReference type="SAM" id="MobiDB-lite"/>
    </source>
</evidence>
<evidence type="ECO:0000313" key="2">
    <source>
        <dbReference type="EMBL" id="KAG1772949.1"/>
    </source>
</evidence>
<feature type="compositionally biased region" description="Basic and acidic residues" evidence="1">
    <location>
        <begin position="55"/>
        <end position="80"/>
    </location>
</feature>
<keyword evidence="3" id="KW-1185">Reference proteome</keyword>
<feature type="region of interest" description="Disordered" evidence="1">
    <location>
        <begin position="47"/>
        <end position="83"/>
    </location>
</feature>
<sequence>MSCEQMERLLSSRVDVGTTKLGHSAPQLLPDFKENFLGMVLHLHDNDVGYSSSEPETKGDADGEEAADKGEAEDGDHTDLEDQDEVDADPFADEPEEEIEVLQRQDNVLDGGKDRQEQIPDIYSPNYEAMHATPTQKPDTMHDSLQRINMHGFLQPEDQANLTMHDADSYFANSTNFHSTDAHSADLSLLLNNPQLWTFTPAPIEHYDPLQNFNSFNHFNPVPSYPQPLSYPQPSSGHLSHPSIDTSDALPPLPRVATGNSPPSPSDGLPRLPPVPTGNSLTSPLDSSPRLPPVPTGNSPPSPLDGLPPLPPAPVPTPSLLDGLPALPPVPTGNPPSSPEGLPQKVAGGKASNKAKCTASTSQSEPTTRKSRCPPKPSTRNETANAIGANALSEMREKENTATMVGKKAHPHYSQTCMTTVLQY</sequence>
<feature type="region of interest" description="Disordered" evidence="1">
    <location>
        <begin position="224"/>
        <end position="410"/>
    </location>
</feature>
<gene>
    <name evidence="2" type="ORF">EV702DRAFT_1201223</name>
</gene>
<protein>
    <submittedName>
        <fullName evidence="2">Uncharacterized protein</fullName>
    </submittedName>
</protein>
<dbReference type="Proteomes" id="UP000714275">
    <property type="component" value="Unassembled WGS sequence"/>
</dbReference>
<proteinExistence type="predicted"/>
<dbReference type="AlphaFoldDB" id="A0A9P6ZN23"/>
<organism evidence="2 3">
    <name type="scientific">Suillus placidus</name>
    <dbReference type="NCBI Taxonomy" id="48579"/>
    <lineage>
        <taxon>Eukaryota</taxon>
        <taxon>Fungi</taxon>
        <taxon>Dikarya</taxon>
        <taxon>Basidiomycota</taxon>
        <taxon>Agaricomycotina</taxon>
        <taxon>Agaricomycetes</taxon>
        <taxon>Agaricomycetidae</taxon>
        <taxon>Boletales</taxon>
        <taxon>Suillineae</taxon>
        <taxon>Suillaceae</taxon>
        <taxon>Suillus</taxon>
    </lineage>
</organism>
<reference evidence="2" key="1">
    <citation type="journal article" date="2020" name="New Phytol.">
        <title>Comparative genomics reveals dynamic genome evolution in host specialist ectomycorrhizal fungi.</title>
        <authorList>
            <person name="Lofgren L.A."/>
            <person name="Nguyen N.H."/>
            <person name="Vilgalys R."/>
            <person name="Ruytinx J."/>
            <person name="Liao H.L."/>
            <person name="Branco S."/>
            <person name="Kuo A."/>
            <person name="LaButti K."/>
            <person name="Lipzen A."/>
            <person name="Andreopoulos W."/>
            <person name="Pangilinan J."/>
            <person name="Riley R."/>
            <person name="Hundley H."/>
            <person name="Na H."/>
            <person name="Barry K."/>
            <person name="Grigoriev I.V."/>
            <person name="Stajich J.E."/>
            <person name="Kennedy P.G."/>
        </authorList>
    </citation>
    <scope>NUCLEOTIDE SEQUENCE</scope>
    <source>
        <strain evidence="2">DOB743</strain>
    </source>
</reference>
<feature type="compositionally biased region" description="Pro residues" evidence="1">
    <location>
        <begin position="326"/>
        <end position="338"/>
    </location>
</feature>